<organism evidence="9 10">
    <name type="scientific">Bartonella doshiae</name>
    <dbReference type="NCBI Taxonomy" id="33044"/>
    <lineage>
        <taxon>Bacteria</taxon>
        <taxon>Pseudomonadati</taxon>
        <taxon>Pseudomonadota</taxon>
        <taxon>Alphaproteobacteria</taxon>
        <taxon>Hyphomicrobiales</taxon>
        <taxon>Bartonellaceae</taxon>
        <taxon>Bartonella</taxon>
    </lineage>
</organism>
<evidence type="ECO:0000256" key="1">
    <source>
        <dbReference type="ARBA" id="ARBA00022679"/>
    </source>
</evidence>
<proteinExistence type="predicted"/>
<dbReference type="InterPro" id="IPR003812">
    <property type="entry name" value="Fido"/>
</dbReference>
<evidence type="ECO:0000256" key="2">
    <source>
        <dbReference type="ARBA" id="ARBA00022695"/>
    </source>
</evidence>
<evidence type="ECO:0000256" key="3">
    <source>
        <dbReference type="ARBA" id="ARBA00022741"/>
    </source>
</evidence>
<dbReference type="EC" id="2.7.7.108" evidence="5"/>
<dbReference type="RefSeq" id="WP_004857336.1">
    <property type="nucleotide sequence ID" value="NZ_CACVBH010000010.1"/>
</dbReference>
<dbReference type="Gene3D" id="2.40.50.140">
    <property type="entry name" value="Nucleic acid-binding proteins"/>
    <property type="match status" value="1"/>
</dbReference>
<keyword evidence="1 9" id="KW-0808">Transferase</keyword>
<accession>A0A380ZFW8</accession>
<keyword evidence="2 9" id="KW-0548">Nucleotidyltransferase</keyword>
<dbReference type="Proteomes" id="UP000254950">
    <property type="component" value="Unassembled WGS sequence"/>
</dbReference>
<dbReference type="InterPro" id="IPR040548">
    <property type="entry name" value="BepA_ID"/>
</dbReference>
<dbReference type="Pfam" id="PF18543">
    <property type="entry name" value="ID"/>
    <property type="match status" value="1"/>
</dbReference>
<dbReference type="PANTHER" id="PTHR39560">
    <property type="entry name" value="PROTEIN ADENYLYLTRANSFERASE FIC-RELATED"/>
    <property type="match status" value="1"/>
</dbReference>
<dbReference type="AlphaFoldDB" id="A0A380ZFW8"/>
<protein>
    <recommendedName>
        <fullName evidence="5">protein adenylyltransferase</fullName>
        <ecNumber evidence="5">2.7.7.108</ecNumber>
    </recommendedName>
</protein>
<dbReference type="Pfam" id="PF02661">
    <property type="entry name" value="Fic"/>
    <property type="match status" value="1"/>
</dbReference>
<dbReference type="OrthoDB" id="7926176at2"/>
<dbReference type="PROSITE" id="PS51459">
    <property type="entry name" value="FIDO"/>
    <property type="match status" value="1"/>
</dbReference>
<dbReference type="NCBIfam" id="NF033856">
    <property type="entry name" value="T4SS_effec_BID"/>
    <property type="match status" value="1"/>
</dbReference>
<dbReference type="Gene3D" id="1.10.3290.10">
    <property type="entry name" value="Fido-like domain"/>
    <property type="match status" value="1"/>
</dbReference>
<name>A0A380ZFW8_BARDO</name>
<dbReference type="PANTHER" id="PTHR39560:SF1">
    <property type="entry name" value="PROTEIN ADENYLYLTRANSFERASE FIC-RELATED"/>
    <property type="match status" value="1"/>
</dbReference>
<dbReference type="SUPFAM" id="SSF140931">
    <property type="entry name" value="Fic-like"/>
    <property type="match status" value="1"/>
</dbReference>
<dbReference type="InterPro" id="IPR036597">
    <property type="entry name" value="Fido-like_dom_sf"/>
</dbReference>
<comment type="catalytic activity">
    <reaction evidence="6">
        <text>L-threonyl-[protein] + ATP = 3-O-(5'-adenylyl)-L-threonyl-[protein] + diphosphate</text>
        <dbReference type="Rhea" id="RHEA:54292"/>
        <dbReference type="Rhea" id="RHEA-COMP:11060"/>
        <dbReference type="Rhea" id="RHEA-COMP:13847"/>
        <dbReference type="ChEBI" id="CHEBI:30013"/>
        <dbReference type="ChEBI" id="CHEBI:30616"/>
        <dbReference type="ChEBI" id="CHEBI:33019"/>
        <dbReference type="ChEBI" id="CHEBI:138113"/>
        <dbReference type="EC" id="2.7.7.108"/>
    </reaction>
</comment>
<evidence type="ECO:0000313" key="9">
    <source>
        <dbReference type="EMBL" id="SUV45440.1"/>
    </source>
</evidence>
<dbReference type="GO" id="GO:0051302">
    <property type="term" value="P:regulation of cell division"/>
    <property type="evidence" value="ECO:0007669"/>
    <property type="project" value="TreeGrafter"/>
</dbReference>
<comment type="catalytic activity">
    <reaction evidence="7">
        <text>L-tyrosyl-[protein] + ATP = O-(5'-adenylyl)-L-tyrosyl-[protein] + diphosphate</text>
        <dbReference type="Rhea" id="RHEA:54288"/>
        <dbReference type="Rhea" id="RHEA-COMP:10136"/>
        <dbReference type="Rhea" id="RHEA-COMP:13846"/>
        <dbReference type="ChEBI" id="CHEBI:30616"/>
        <dbReference type="ChEBI" id="CHEBI:33019"/>
        <dbReference type="ChEBI" id="CHEBI:46858"/>
        <dbReference type="ChEBI" id="CHEBI:83624"/>
        <dbReference type="EC" id="2.7.7.108"/>
    </reaction>
</comment>
<reference evidence="9 10" key="1">
    <citation type="submission" date="2018-06" db="EMBL/GenBank/DDBJ databases">
        <authorList>
            <consortium name="Pathogen Informatics"/>
            <person name="Doyle S."/>
        </authorList>
    </citation>
    <scope>NUCLEOTIDE SEQUENCE [LARGE SCALE GENOMIC DNA]</scope>
    <source>
        <strain evidence="9 10">NCTC12862</strain>
    </source>
</reference>
<dbReference type="GO" id="GO:0005524">
    <property type="term" value="F:ATP binding"/>
    <property type="evidence" value="ECO:0007669"/>
    <property type="project" value="UniProtKB-KW"/>
</dbReference>
<gene>
    <name evidence="9" type="primary">fic_3</name>
    <name evidence="9" type="ORF">NCTC12862_01178</name>
</gene>
<dbReference type="EMBL" id="UFTF01000001">
    <property type="protein sequence ID" value="SUV45440.1"/>
    <property type="molecule type" value="Genomic_DNA"/>
</dbReference>
<evidence type="ECO:0000313" key="10">
    <source>
        <dbReference type="Proteomes" id="UP000254950"/>
    </source>
</evidence>
<dbReference type="InterPro" id="IPR012340">
    <property type="entry name" value="NA-bd_OB-fold"/>
</dbReference>
<evidence type="ECO:0000256" key="4">
    <source>
        <dbReference type="ARBA" id="ARBA00022840"/>
    </source>
</evidence>
<dbReference type="GO" id="GO:0070733">
    <property type="term" value="F:AMPylase activity"/>
    <property type="evidence" value="ECO:0007669"/>
    <property type="project" value="UniProtKB-EC"/>
</dbReference>
<keyword evidence="4" id="KW-0067">ATP-binding</keyword>
<evidence type="ECO:0000256" key="5">
    <source>
        <dbReference type="ARBA" id="ARBA00034531"/>
    </source>
</evidence>
<evidence type="ECO:0000259" key="8">
    <source>
        <dbReference type="PROSITE" id="PS51459"/>
    </source>
</evidence>
<keyword evidence="3" id="KW-0547">Nucleotide-binding</keyword>
<feature type="domain" description="Fido" evidence="8">
    <location>
        <begin position="50"/>
        <end position="214"/>
    </location>
</feature>
<evidence type="ECO:0000256" key="7">
    <source>
        <dbReference type="ARBA" id="ARBA00048696"/>
    </source>
</evidence>
<evidence type="ECO:0000256" key="6">
    <source>
        <dbReference type="ARBA" id="ARBA00047939"/>
    </source>
</evidence>
<sequence>MLEHNYLYKNGTTLKNKYGIKNSQKLYARTANDAAKEAVNFRYEPPPRKFNSQYLKTIHWSLFHKSFEWAGQTRDKLFTFEDGSSAHMPAMRPKGYPVPFAIGPQIQKRLKQLDRKLAAMNNLQGLSRQDFVENAATVFAELNSIHPFRKGNGRAQRMFMEKLGQAAGYEIDFSFTTKERMDTACIAAMQHGNQEPMHHLFEDITHPQKAFILKEFIYQMKECGLSQINNRVVVAAKEGVKYDGFYRGHAAEGFVIEAKDVFVIGHIDDLSPQQIKTLRDGDYISFEKTNIQNLQKTLIPAEILMPLTYEELVEKITSDPFVEICQKEVLRLSKIVYGKTQTLDEKLEMIYEDPNLCEQLADKIAEDPKSINKLAGRKILCIKSPKRRRAEKAVSQLSETLKGYATTIQRTKDEILENHEREQRCKKQLVEYPSKNLQQLFSLPQEQRGEVLSHSRALQQELHVFSRKLYNRLSSEERKAIEEQNHTRLSCLLGTSESKAKEISNILKQTKETQHQVRTLKISRCSSMALTN</sequence>